<keyword evidence="6 9" id="KW-0648">Protein biosynthesis</keyword>
<dbReference type="PANTHER" id="PTHR45765">
    <property type="entry name" value="METHIONINE--TRNA LIGASE"/>
    <property type="match status" value="1"/>
</dbReference>
<dbReference type="Pfam" id="PF09334">
    <property type="entry name" value="tRNA-synt_1g"/>
    <property type="match status" value="1"/>
</dbReference>
<dbReference type="InterPro" id="IPR015413">
    <property type="entry name" value="Methionyl/Leucyl_tRNA_Synth"/>
</dbReference>
<keyword evidence="12" id="KW-1185">Reference proteome</keyword>
<evidence type="ECO:0000313" key="11">
    <source>
        <dbReference type="EMBL" id="CEK10398.1"/>
    </source>
</evidence>
<dbReference type="NCBIfam" id="NF008863">
    <property type="entry name" value="PRK11893.2-5"/>
    <property type="match status" value="1"/>
</dbReference>
<reference evidence="12" key="1">
    <citation type="submission" date="2014-09" db="EMBL/GenBank/DDBJ databases">
        <authorList>
            <person name="Gomez-Valero L."/>
        </authorList>
    </citation>
    <scope>NUCLEOTIDE SEQUENCE [LARGE SCALE GENOMIC DNA]</scope>
    <source>
        <strain evidence="12">ATCC35250</strain>
    </source>
</reference>
<keyword evidence="7 9" id="KW-0030">Aminoacyl-tRNA synthetase</keyword>
<dbReference type="PATRIC" id="fig|449.7.peg.521"/>
<keyword evidence="4 9" id="KW-0547">Nucleotide-binding</keyword>
<comment type="similarity">
    <text evidence="1">Belongs to the class-I aminoacyl-tRNA synthetase family. MetG type 1 subfamily.</text>
</comment>
<evidence type="ECO:0000256" key="9">
    <source>
        <dbReference type="RuleBase" id="RU363039"/>
    </source>
</evidence>
<evidence type="ECO:0000256" key="1">
    <source>
        <dbReference type="ARBA" id="ARBA00008258"/>
    </source>
</evidence>
<keyword evidence="3 9" id="KW-0436">Ligase</keyword>
<dbReference type="Gene3D" id="2.20.28.20">
    <property type="entry name" value="Methionyl-tRNA synthetase, Zn-domain"/>
    <property type="match status" value="1"/>
</dbReference>
<dbReference type="PROSITE" id="PS00178">
    <property type="entry name" value="AA_TRNA_LIGASE_I"/>
    <property type="match status" value="1"/>
</dbReference>
<dbReference type="KEGG" id="lha:LHA_1352"/>
<dbReference type="SUPFAM" id="SSF47323">
    <property type="entry name" value="Anticodon-binding domain of a subclass of class I aminoacyl-tRNA synthetases"/>
    <property type="match status" value="1"/>
</dbReference>
<dbReference type="Gene3D" id="3.40.50.620">
    <property type="entry name" value="HUPs"/>
    <property type="match status" value="1"/>
</dbReference>
<dbReference type="InterPro" id="IPR023458">
    <property type="entry name" value="Met-tRNA_ligase_1"/>
</dbReference>
<evidence type="ECO:0000313" key="12">
    <source>
        <dbReference type="Proteomes" id="UP000032803"/>
    </source>
</evidence>
<dbReference type="PANTHER" id="PTHR45765:SF1">
    <property type="entry name" value="METHIONINE--TRNA LIGASE, CYTOPLASMIC"/>
    <property type="match status" value="1"/>
</dbReference>
<evidence type="ECO:0000256" key="3">
    <source>
        <dbReference type="ARBA" id="ARBA00022598"/>
    </source>
</evidence>
<dbReference type="InterPro" id="IPR014729">
    <property type="entry name" value="Rossmann-like_a/b/a_fold"/>
</dbReference>
<evidence type="ECO:0000256" key="8">
    <source>
        <dbReference type="ARBA" id="ARBA00047364"/>
    </source>
</evidence>
<keyword evidence="5 9" id="KW-0067">ATP-binding</keyword>
<dbReference type="AlphaFoldDB" id="A0A0A8UNQ4"/>
<dbReference type="Proteomes" id="UP000032803">
    <property type="component" value="Chromosome I"/>
</dbReference>
<organism evidence="11 12">
    <name type="scientific">Legionella hackeliae</name>
    <dbReference type="NCBI Taxonomy" id="449"/>
    <lineage>
        <taxon>Bacteria</taxon>
        <taxon>Pseudomonadati</taxon>
        <taxon>Pseudomonadota</taxon>
        <taxon>Gammaproteobacteria</taxon>
        <taxon>Legionellales</taxon>
        <taxon>Legionellaceae</taxon>
        <taxon>Legionella</taxon>
    </lineage>
</organism>
<evidence type="ECO:0000256" key="2">
    <source>
        <dbReference type="ARBA" id="ARBA00022490"/>
    </source>
</evidence>
<dbReference type="InterPro" id="IPR001412">
    <property type="entry name" value="aa-tRNA-synth_I_CS"/>
</dbReference>
<dbReference type="GO" id="GO:0005524">
    <property type="term" value="F:ATP binding"/>
    <property type="evidence" value="ECO:0007669"/>
    <property type="project" value="UniProtKB-KW"/>
</dbReference>
<gene>
    <name evidence="11" type="ORF">LHA_1352</name>
</gene>
<proteinExistence type="inferred from homology"/>
<dbReference type="HOGENOM" id="CLU_009710_10_1_6"/>
<dbReference type="GO" id="GO:0004825">
    <property type="term" value="F:methionine-tRNA ligase activity"/>
    <property type="evidence" value="ECO:0007669"/>
    <property type="project" value="UniProtKB-EC"/>
</dbReference>
<sequence length="511" mass="58776">MIKKEYLLLPSVPTPNGPLHLGHIGGPYLSADILSRYLRTQGHSALLLCGTDSFESYVTAQAEKENKPPQTICDFYHPAIENDLQAMDIQVDYFLNPLNEQWFPRYKKWHEKILHQLMTRGFTQLITEQFAWNEQHQRYLVGCWLEGFCPVCNIETESYFCEECGAHYRPEEAYPKSISNKKDVTNLFLKLPFLKTINLPGVSATLNQKFLDYLNQQNGLFRLTTNADWGLPYNNSSTLFSYGFIFCYFLLFGELAGELTGKGKNAFAADSDITTIASFGHDNFLPFLSSTLGISAACEGYKPFDYYLVNYFYALDGNKFSTSRRHAIWVGEVIHNKRLSSDVIRAYLASINVREKTGNFNSAEFNHYYSYSLEWIKTYVFDTLPLFSSSKPAECPADIKSKLLLFLARQESALNPHQFSPHIAINSLSEWLQVGHELKSHPSYFWWLQTLALFIYPFMPRLGGELWQILGYQGIPLKEQLFTPSNGLYQQVMPFKKNYLSREYNDALPFS</sequence>
<name>A0A0A8UNQ4_LEGHA</name>
<dbReference type="STRING" id="449.LHA_1352"/>
<keyword evidence="2" id="KW-0963">Cytoplasm</keyword>
<evidence type="ECO:0000256" key="7">
    <source>
        <dbReference type="ARBA" id="ARBA00023146"/>
    </source>
</evidence>
<evidence type="ECO:0000259" key="10">
    <source>
        <dbReference type="Pfam" id="PF09334"/>
    </source>
</evidence>
<dbReference type="InterPro" id="IPR029038">
    <property type="entry name" value="MetRS_Zn"/>
</dbReference>
<comment type="catalytic activity">
    <reaction evidence="8">
        <text>tRNA(Met) + L-methionine + ATP = L-methionyl-tRNA(Met) + AMP + diphosphate</text>
        <dbReference type="Rhea" id="RHEA:13481"/>
        <dbReference type="Rhea" id="RHEA-COMP:9667"/>
        <dbReference type="Rhea" id="RHEA-COMP:9698"/>
        <dbReference type="ChEBI" id="CHEBI:30616"/>
        <dbReference type="ChEBI" id="CHEBI:33019"/>
        <dbReference type="ChEBI" id="CHEBI:57844"/>
        <dbReference type="ChEBI" id="CHEBI:78442"/>
        <dbReference type="ChEBI" id="CHEBI:78530"/>
        <dbReference type="ChEBI" id="CHEBI:456215"/>
        <dbReference type="EC" id="6.1.1.10"/>
    </reaction>
</comment>
<feature type="domain" description="Methionyl/Leucyl tRNA synthetase" evidence="10">
    <location>
        <begin position="12"/>
        <end position="367"/>
    </location>
</feature>
<evidence type="ECO:0000256" key="5">
    <source>
        <dbReference type="ARBA" id="ARBA00022840"/>
    </source>
</evidence>
<dbReference type="GO" id="GO:0005829">
    <property type="term" value="C:cytosol"/>
    <property type="evidence" value="ECO:0007669"/>
    <property type="project" value="TreeGrafter"/>
</dbReference>
<dbReference type="InterPro" id="IPR009080">
    <property type="entry name" value="tRNAsynth_Ia_anticodon-bd"/>
</dbReference>
<dbReference type="SUPFAM" id="SSF52374">
    <property type="entry name" value="Nucleotidylyl transferase"/>
    <property type="match status" value="1"/>
</dbReference>
<dbReference type="EMBL" id="LN681225">
    <property type="protein sequence ID" value="CEK10398.1"/>
    <property type="molecule type" value="Genomic_DNA"/>
</dbReference>
<protein>
    <submittedName>
        <fullName evidence="11">Methionine--tRNA ligase</fullName>
    </submittedName>
</protein>
<evidence type="ECO:0000256" key="4">
    <source>
        <dbReference type="ARBA" id="ARBA00022741"/>
    </source>
</evidence>
<dbReference type="GO" id="GO:0006431">
    <property type="term" value="P:methionyl-tRNA aminoacylation"/>
    <property type="evidence" value="ECO:0007669"/>
    <property type="project" value="TreeGrafter"/>
</dbReference>
<dbReference type="RefSeq" id="WP_052673614.1">
    <property type="nucleotide sequence ID" value="NZ_LN681225.1"/>
</dbReference>
<accession>A0A0A8UNQ4</accession>
<dbReference type="OrthoDB" id="9810191at2"/>
<evidence type="ECO:0000256" key="6">
    <source>
        <dbReference type="ARBA" id="ARBA00022917"/>
    </source>
</evidence>